<feature type="non-terminal residue" evidence="1">
    <location>
        <position position="59"/>
    </location>
</feature>
<accession>A0ACA9RBW0</accession>
<evidence type="ECO:0000313" key="2">
    <source>
        <dbReference type="Proteomes" id="UP000789920"/>
    </source>
</evidence>
<sequence length="59" mass="6595">RTNSNNENSDDPADSPNNDNSNDSDEEYESIAKPSNFLNKAYHMQSRSKSVLTRTSLST</sequence>
<organism evidence="1 2">
    <name type="scientific">Racocetra persica</name>
    <dbReference type="NCBI Taxonomy" id="160502"/>
    <lineage>
        <taxon>Eukaryota</taxon>
        <taxon>Fungi</taxon>
        <taxon>Fungi incertae sedis</taxon>
        <taxon>Mucoromycota</taxon>
        <taxon>Glomeromycotina</taxon>
        <taxon>Glomeromycetes</taxon>
        <taxon>Diversisporales</taxon>
        <taxon>Gigasporaceae</taxon>
        <taxon>Racocetra</taxon>
    </lineage>
</organism>
<dbReference type="Proteomes" id="UP000789920">
    <property type="component" value="Unassembled WGS sequence"/>
</dbReference>
<dbReference type="EMBL" id="CAJVQC010048751">
    <property type="protein sequence ID" value="CAG8786663.1"/>
    <property type="molecule type" value="Genomic_DNA"/>
</dbReference>
<name>A0ACA9RBW0_9GLOM</name>
<evidence type="ECO:0000313" key="1">
    <source>
        <dbReference type="EMBL" id="CAG8786663.1"/>
    </source>
</evidence>
<keyword evidence="2" id="KW-1185">Reference proteome</keyword>
<proteinExistence type="predicted"/>
<reference evidence="1" key="1">
    <citation type="submission" date="2021-06" db="EMBL/GenBank/DDBJ databases">
        <authorList>
            <person name="Kallberg Y."/>
            <person name="Tangrot J."/>
            <person name="Rosling A."/>
        </authorList>
    </citation>
    <scope>NUCLEOTIDE SEQUENCE</scope>
    <source>
        <strain evidence="1">MA461A</strain>
    </source>
</reference>
<gene>
    <name evidence="1" type="ORF">RPERSI_LOCUS18422</name>
</gene>
<comment type="caution">
    <text evidence="1">The sequence shown here is derived from an EMBL/GenBank/DDBJ whole genome shotgun (WGS) entry which is preliminary data.</text>
</comment>
<protein>
    <submittedName>
        <fullName evidence="1">2737_t:CDS:1</fullName>
    </submittedName>
</protein>
<feature type="non-terminal residue" evidence="1">
    <location>
        <position position="1"/>
    </location>
</feature>